<dbReference type="EMBL" id="LCMM01000009">
    <property type="protein sequence ID" value="KKU37954.1"/>
    <property type="molecule type" value="Genomic_DNA"/>
</dbReference>
<proteinExistence type="predicted"/>
<accession>A0A0G1PYV8</accession>
<name>A0A0G1PYV8_9BACT</name>
<gene>
    <name evidence="1" type="ORF">UX51_C0009G0013</name>
</gene>
<evidence type="ECO:0000313" key="2">
    <source>
        <dbReference type="Proteomes" id="UP000034856"/>
    </source>
</evidence>
<comment type="caution">
    <text evidence="1">The sequence shown here is derived from an EMBL/GenBank/DDBJ whole genome shotgun (WGS) entry which is preliminary data.</text>
</comment>
<protein>
    <submittedName>
        <fullName evidence="1">Uncharacterized protein</fullName>
    </submittedName>
</protein>
<dbReference type="Proteomes" id="UP000034856">
    <property type="component" value="Unassembled WGS sequence"/>
</dbReference>
<organism evidence="1 2">
    <name type="scientific">Candidatus Azambacteria bacterium GW2011_GWF2_46_32</name>
    <dbReference type="NCBI Taxonomy" id="1618628"/>
    <lineage>
        <taxon>Bacteria</taxon>
        <taxon>Candidatus Azamiibacteriota</taxon>
    </lineage>
</organism>
<sequence length="96" mass="10870">MKSATLTALSKPPELAARVCRQREFTCLWKCAIIKTALPHKKVKHDFRSIVLDRELYIISACGPKLRAPNFLAAKLFYLAKLTFSPLNVKQKAEVL</sequence>
<reference evidence="1 2" key="1">
    <citation type="journal article" date="2015" name="Nature">
        <title>rRNA introns, odd ribosomes, and small enigmatic genomes across a large radiation of phyla.</title>
        <authorList>
            <person name="Brown C.T."/>
            <person name="Hug L.A."/>
            <person name="Thomas B.C."/>
            <person name="Sharon I."/>
            <person name="Castelle C.J."/>
            <person name="Singh A."/>
            <person name="Wilkins M.J."/>
            <person name="Williams K.H."/>
            <person name="Banfield J.F."/>
        </authorList>
    </citation>
    <scope>NUCLEOTIDE SEQUENCE [LARGE SCALE GENOMIC DNA]</scope>
</reference>
<evidence type="ECO:0000313" key="1">
    <source>
        <dbReference type="EMBL" id="KKU37954.1"/>
    </source>
</evidence>
<dbReference type="AlphaFoldDB" id="A0A0G1PYV8"/>